<keyword evidence="8 9" id="KW-0472">Membrane</keyword>
<dbReference type="Pfam" id="PF02366">
    <property type="entry name" value="PMT"/>
    <property type="match status" value="1"/>
</dbReference>
<organism evidence="11 12">
    <name type="scientific">Timema podura</name>
    <name type="common">Walking stick</name>
    <dbReference type="NCBI Taxonomy" id="61482"/>
    <lineage>
        <taxon>Eukaryota</taxon>
        <taxon>Metazoa</taxon>
        <taxon>Ecdysozoa</taxon>
        <taxon>Arthropoda</taxon>
        <taxon>Hexapoda</taxon>
        <taxon>Insecta</taxon>
        <taxon>Pterygota</taxon>
        <taxon>Neoptera</taxon>
        <taxon>Polyneoptera</taxon>
        <taxon>Phasmatodea</taxon>
        <taxon>Timematodea</taxon>
        <taxon>Timematoidea</taxon>
        <taxon>Timematidae</taxon>
        <taxon>Timema</taxon>
    </lineage>
</organism>
<evidence type="ECO:0000259" key="10">
    <source>
        <dbReference type="Pfam" id="PF02366"/>
    </source>
</evidence>
<evidence type="ECO:0000256" key="6">
    <source>
        <dbReference type="ARBA" id="ARBA00022692"/>
    </source>
</evidence>
<keyword evidence="7 9" id="KW-1133">Transmembrane helix</keyword>
<evidence type="ECO:0000256" key="3">
    <source>
        <dbReference type="ARBA" id="ARBA00007222"/>
    </source>
</evidence>
<comment type="subcellular location">
    <subcellularLocation>
        <location evidence="1">Endomembrane system</location>
        <topology evidence="1">Multi-pass membrane protein</topology>
    </subcellularLocation>
</comment>
<name>A0ABN7PGM8_TIMPD</name>
<evidence type="ECO:0000256" key="4">
    <source>
        <dbReference type="ARBA" id="ARBA00022676"/>
    </source>
</evidence>
<evidence type="ECO:0000256" key="1">
    <source>
        <dbReference type="ARBA" id="ARBA00004127"/>
    </source>
</evidence>
<comment type="similarity">
    <text evidence="3">Belongs to the glycosyltransferase 39 family.</text>
</comment>
<keyword evidence="4" id="KW-0328">Glycosyltransferase</keyword>
<dbReference type="EMBL" id="CAJPIN010060929">
    <property type="protein sequence ID" value="CAG2066931.1"/>
    <property type="molecule type" value="Genomic_DNA"/>
</dbReference>
<evidence type="ECO:0000256" key="8">
    <source>
        <dbReference type="ARBA" id="ARBA00023136"/>
    </source>
</evidence>
<feature type="domain" description="ArnT-like N-terminal" evidence="10">
    <location>
        <begin position="2"/>
        <end position="78"/>
    </location>
</feature>
<protein>
    <recommendedName>
        <fullName evidence="10">ArnT-like N-terminal domain-containing protein</fullName>
    </recommendedName>
</protein>
<keyword evidence="5" id="KW-0808">Transferase</keyword>
<dbReference type="InterPro" id="IPR027005">
    <property type="entry name" value="PMT-like"/>
</dbReference>
<dbReference type="Proteomes" id="UP001153148">
    <property type="component" value="Unassembled WGS sequence"/>
</dbReference>
<dbReference type="InterPro" id="IPR003342">
    <property type="entry name" value="ArnT-like_N"/>
</dbReference>
<keyword evidence="12" id="KW-1185">Reference proteome</keyword>
<evidence type="ECO:0000256" key="2">
    <source>
        <dbReference type="ARBA" id="ARBA00004922"/>
    </source>
</evidence>
<evidence type="ECO:0000256" key="5">
    <source>
        <dbReference type="ARBA" id="ARBA00022679"/>
    </source>
</evidence>
<dbReference type="PANTHER" id="PTHR10050">
    <property type="entry name" value="DOLICHYL-PHOSPHATE-MANNOSE--PROTEIN MANNOSYLTRANSFERASE"/>
    <property type="match status" value="1"/>
</dbReference>
<evidence type="ECO:0000256" key="7">
    <source>
        <dbReference type="ARBA" id="ARBA00022989"/>
    </source>
</evidence>
<feature type="transmembrane region" description="Helical" evidence="9">
    <location>
        <begin position="30"/>
        <end position="49"/>
    </location>
</feature>
<evidence type="ECO:0000313" key="11">
    <source>
        <dbReference type="EMBL" id="CAG2066931.1"/>
    </source>
</evidence>
<comment type="pathway">
    <text evidence="2">Protein modification; protein glycosylation.</text>
</comment>
<comment type="caution">
    <text evidence="11">The sequence shown here is derived from an EMBL/GenBank/DDBJ whole genome shotgun (WGS) entry which is preliminary data.</text>
</comment>
<accession>A0ABN7PGM8</accession>
<reference evidence="11" key="1">
    <citation type="submission" date="2021-03" db="EMBL/GenBank/DDBJ databases">
        <authorList>
            <person name="Tran Van P."/>
        </authorList>
    </citation>
    <scope>NUCLEOTIDE SEQUENCE</scope>
</reference>
<proteinExistence type="inferred from homology"/>
<gene>
    <name evidence="11" type="ORF">TPAB3V08_LOCUS13874</name>
</gene>
<dbReference type="PANTHER" id="PTHR10050:SF51">
    <property type="entry name" value="PROTEIN O-MANNOSYL-TRANSFERASE 1"/>
    <property type="match status" value="1"/>
</dbReference>
<evidence type="ECO:0000313" key="12">
    <source>
        <dbReference type="Proteomes" id="UP001153148"/>
    </source>
</evidence>
<keyword evidence="6 9" id="KW-0812">Transmembrane</keyword>
<evidence type="ECO:0000256" key="9">
    <source>
        <dbReference type="SAM" id="Phobius"/>
    </source>
</evidence>
<sequence length="79" mass="9130">MLELGVTQWTAALAGFLLLCDNALLTQSRFILMESMLLMFALFGLLCVLKFRHYHNRPYCLQWWSWLSLGSASLTCALW</sequence>